<organism evidence="2">
    <name type="scientific">Thiomonas intermedia (strain K12)</name>
    <name type="common">Thiobacillus intermedius</name>
    <dbReference type="NCBI Taxonomy" id="75379"/>
    <lineage>
        <taxon>Bacteria</taxon>
        <taxon>Pseudomonadati</taxon>
        <taxon>Pseudomonadota</taxon>
        <taxon>Betaproteobacteria</taxon>
        <taxon>Burkholderiales</taxon>
        <taxon>Thiomonas</taxon>
    </lineage>
</organism>
<dbReference type="AlphaFoldDB" id="D5WZZ8"/>
<proteinExistence type="predicted"/>
<protein>
    <submittedName>
        <fullName evidence="2">Uncharacterized protein</fullName>
    </submittedName>
</protein>
<evidence type="ECO:0000313" key="2">
    <source>
        <dbReference type="EMBL" id="ADG32426.1"/>
    </source>
</evidence>
<dbReference type="KEGG" id="tin:Tint_3099"/>
<dbReference type="EMBL" id="CP002021">
    <property type="protein sequence ID" value="ADG32426.1"/>
    <property type="molecule type" value="Genomic_DNA"/>
</dbReference>
<reference evidence="2" key="1">
    <citation type="submission" date="2010-04" db="EMBL/GenBank/DDBJ databases">
        <title>Complete sequence of Thiomonas intermedia K12.</title>
        <authorList>
            <consortium name="US DOE Joint Genome Institute"/>
            <person name="Lucas S."/>
            <person name="Copeland A."/>
            <person name="Lapidus A."/>
            <person name="Cheng J.-F."/>
            <person name="Bruce D."/>
            <person name="Goodwin L."/>
            <person name="Pitluck S."/>
            <person name="Davenport K."/>
            <person name="Detter J.C."/>
            <person name="Han C."/>
            <person name="Tapia R."/>
            <person name="Land M."/>
            <person name="Hauser L."/>
            <person name="Kyrpides N."/>
            <person name="Ovchinnikova G."/>
            <person name="Kerfeld C.A."/>
            <person name="Cannon G.C."/>
            <person name="Heinhorst S."/>
            <person name="Woyke T."/>
        </authorList>
    </citation>
    <scope>NUCLEOTIDE SEQUENCE [LARGE SCALE GENOMIC DNA]</scope>
    <source>
        <strain evidence="2">K12</strain>
    </source>
</reference>
<dbReference type="HOGENOM" id="CLU_1106713_0_0_4"/>
<feature type="compositionally biased region" description="Basic and acidic residues" evidence="1">
    <location>
        <begin position="280"/>
        <end position="296"/>
    </location>
</feature>
<gene>
    <name evidence="2" type="ordered locus">Tint_3099</name>
</gene>
<sequence length="296" mass="32166">MLIHQRNLIWTDCPALAPNPFPSYDAADRPRTGCGRAGSDSWKPVVTGLPAAGPVYPERRGRPRAKLLAGGSCESILLTQIRDEHPLLQQALSALHPRPIDDALTLTPKAIHILCTLHPLVVRPVGGRQRKGFEVLAGLLAWRALRPHHALRLAAQAASIAEPPPDTPVNTEELAAPPARPKIRKPAPPTALPAAFAVPAMVLPKDTPDDDITALLCAERWLLITSVGPLKAWQAELVQLHDQARGHGWIHDLTPQIKSLNALARVLDVTRQTLSTRRPTRADADNEHPDSATDRP</sequence>
<accession>D5WZZ8</accession>
<evidence type="ECO:0000256" key="1">
    <source>
        <dbReference type="SAM" id="MobiDB-lite"/>
    </source>
</evidence>
<dbReference type="STRING" id="75379.Tint_3099"/>
<feature type="region of interest" description="Disordered" evidence="1">
    <location>
        <begin position="274"/>
        <end position="296"/>
    </location>
</feature>
<name>D5WZZ8_THIK1</name>